<protein>
    <submittedName>
        <fullName evidence="1">CRISPR-associated endoribonuclease Cas2</fullName>
    </submittedName>
</protein>
<name>A0AA86MZH1_9BACT</name>
<accession>A0AA86MZH1</accession>
<dbReference type="RefSeq" id="WP_289268653.1">
    <property type="nucleotide sequence ID" value="NZ_OX365700.1"/>
</dbReference>
<dbReference type="Proteomes" id="UP001179121">
    <property type="component" value="Chromosome"/>
</dbReference>
<dbReference type="EMBL" id="OX365700">
    <property type="protein sequence ID" value="CAI4031899.1"/>
    <property type="molecule type" value="Genomic_DNA"/>
</dbReference>
<dbReference type="KEGG" id="nti:DNFV4_02322"/>
<keyword evidence="2" id="KW-1185">Reference proteome</keyword>
<proteinExistence type="predicted"/>
<reference evidence="1" key="1">
    <citation type="submission" date="2022-10" db="EMBL/GenBank/DDBJ databases">
        <authorList>
            <person name="Koch H."/>
        </authorList>
    </citation>
    <scope>NUCLEOTIDE SEQUENCE</scope>
    <source>
        <strain evidence="1">DNF</strain>
    </source>
</reference>
<evidence type="ECO:0000313" key="2">
    <source>
        <dbReference type="Proteomes" id="UP001179121"/>
    </source>
</evidence>
<sequence>MANLYLIAYDLRKPGQNYQNLWDALGRLRAKKALESTWIVRSESDAPTIREYLRRYIDQNDGLLVTGMNGWASFNTITQIAQA</sequence>
<gene>
    <name evidence="1" type="ORF">DNFV4_02322</name>
</gene>
<evidence type="ECO:0000313" key="1">
    <source>
        <dbReference type="EMBL" id="CAI4031899.1"/>
    </source>
</evidence>
<organism evidence="1 2">
    <name type="scientific">Nitrospira tepida</name>
    <dbReference type="NCBI Taxonomy" id="2973512"/>
    <lineage>
        <taxon>Bacteria</taxon>
        <taxon>Pseudomonadati</taxon>
        <taxon>Nitrospirota</taxon>
        <taxon>Nitrospiria</taxon>
        <taxon>Nitrospirales</taxon>
        <taxon>Nitrospiraceae</taxon>
        <taxon>Nitrospira</taxon>
    </lineage>
</organism>
<dbReference type="AlphaFoldDB" id="A0AA86MZH1"/>